<comment type="caution">
    <text evidence="2">The sequence shown here is derived from an EMBL/GenBank/DDBJ whole genome shotgun (WGS) entry which is preliminary data.</text>
</comment>
<evidence type="ECO:0000313" key="2">
    <source>
        <dbReference type="EMBL" id="KAK6152374.1"/>
    </source>
</evidence>
<accession>A0ABR0X1M1</accession>
<keyword evidence="1" id="KW-0472">Membrane</keyword>
<evidence type="ECO:0000256" key="1">
    <source>
        <dbReference type="SAM" id="Phobius"/>
    </source>
</evidence>
<protein>
    <submittedName>
        <fullName evidence="2">Uncharacterized protein</fullName>
    </submittedName>
</protein>
<organism evidence="2 3">
    <name type="scientific">Rehmannia glutinosa</name>
    <name type="common">Chinese foxglove</name>
    <dbReference type="NCBI Taxonomy" id="99300"/>
    <lineage>
        <taxon>Eukaryota</taxon>
        <taxon>Viridiplantae</taxon>
        <taxon>Streptophyta</taxon>
        <taxon>Embryophyta</taxon>
        <taxon>Tracheophyta</taxon>
        <taxon>Spermatophyta</taxon>
        <taxon>Magnoliopsida</taxon>
        <taxon>eudicotyledons</taxon>
        <taxon>Gunneridae</taxon>
        <taxon>Pentapetalae</taxon>
        <taxon>asterids</taxon>
        <taxon>lamiids</taxon>
        <taxon>Lamiales</taxon>
        <taxon>Orobanchaceae</taxon>
        <taxon>Rehmannieae</taxon>
        <taxon>Rehmannia</taxon>
    </lineage>
</organism>
<dbReference type="Proteomes" id="UP001318860">
    <property type="component" value="Unassembled WGS sequence"/>
</dbReference>
<sequence>MLVVSAADDSPRFHPIHLLPHHLHFLSDSLPFPLLFSHSFSFFLLCSNVVYALYSLPIRSCASATGESGDKGEVQGAFYRTGQRQCQRTGLEGLGPNEGRLCGGPVFRSPEKVQEMEQRCRRGPPDAMVTGLQRCLRNDTGVGQN</sequence>
<dbReference type="SUPFAM" id="SSF54975">
    <property type="entry name" value="Acylphosphatase/BLUF domain-like"/>
    <property type="match status" value="1"/>
</dbReference>
<feature type="transmembrane region" description="Helical" evidence="1">
    <location>
        <begin position="35"/>
        <end position="54"/>
    </location>
</feature>
<name>A0ABR0X1M1_REHGL</name>
<gene>
    <name evidence="2" type="ORF">DH2020_015009</name>
</gene>
<dbReference type="InterPro" id="IPR036046">
    <property type="entry name" value="Acylphosphatase-like_dom_sf"/>
</dbReference>
<evidence type="ECO:0000313" key="3">
    <source>
        <dbReference type="Proteomes" id="UP001318860"/>
    </source>
</evidence>
<dbReference type="EMBL" id="JABTTQ020000007">
    <property type="protein sequence ID" value="KAK6152374.1"/>
    <property type="molecule type" value="Genomic_DNA"/>
</dbReference>
<keyword evidence="3" id="KW-1185">Reference proteome</keyword>
<keyword evidence="1" id="KW-0812">Transmembrane</keyword>
<reference evidence="2 3" key="1">
    <citation type="journal article" date="2021" name="Comput. Struct. Biotechnol. J.">
        <title>De novo genome assembly of the potent medicinal plant Rehmannia glutinosa using nanopore technology.</title>
        <authorList>
            <person name="Ma L."/>
            <person name="Dong C."/>
            <person name="Song C."/>
            <person name="Wang X."/>
            <person name="Zheng X."/>
            <person name="Niu Y."/>
            <person name="Chen S."/>
            <person name="Feng W."/>
        </authorList>
    </citation>
    <scope>NUCLEOTIDE SEQUENCE [LARGE SCALE GENOMIC DNA]</scope>
    <source>
        <strain evidence="2">DH-2019</strain>
    </source>
</reference>
<proteinExistence type="predicted"/>
<keyword evidence="1" id="KW-1133">Transmembrane helix</keyword>